<dbReference type="InterPro" id="IPR053714">
    <property type="entry name" value="Iso_Racemase_Enz_sf"/>
</dbReference>
<dbReference type="EMBL" id="AP018933">
    <property type="protein sequence ID" value="BBG30253.1"/>
    <property type="molecule type" value="Genomic_DNA"/>
</dbReference>
<evidence type="ECO:0000256" key="1">
    <source>
        <dbReference type="ARBA" id="ARBA00038414"/>
    </source>
</evidence>
<dbReference type="OrthoDB" id="9791723at2"/>
<organism evidence="2 3">
    <name type="scientific">Zymobacter palmae</name>
    <dbReference type="NCBI Taxonomy" id="33074"/>
    <lineage>
        <taxon>Bacteria</taxon>
        <taxon>Pseudomonadati</taxon>
        <taxon>Pseudomonadota</taxon>
        <taxon>Gammaproteobacteria</taxon>
        <taxon>Oceanospirillales</taxon>
        <taxon>Halomonadaceae</taxon>
        <taxon>Zymobacter group</taxon>
        <taxon>Zymobacter</taxon>
    </lineage>
</organism>
<keyword evidence="3" id="KW-1185">Reference proteome</keyword>
<comment type="similarity">
    <text evidence="1">Belongs to the HyuE racemase family.</text>
</comment>
<sequence>MKLHIINPNTSQAMSDKILQVAQQARRTADVEVLTSTQGPASLESHVDDALAIPGLLLHAQALEAHQATDGILIACFGDPGIDAVRELSSVPVLGIAESAMRTAAMLGERFSVVTTLARTLPTAQRIVQRIGLTQQCARLRACNVPVQSLEHADTECRALLLQECQRAAKEDDIDAIVLGCAGMADLAAELSDAVGLPVVDGVSAGIQLLEGLVHQGLRPVKHRDHAYPAAKAALGPYASLLSTSPSTGAAVHDTY</sequence>
<evidence type="ECO:0000313" key="3">
    <source>
        <dbReference type="Proteomes" id="UP000267342"/>
    </source>
</evidence>
<dbReference type="GO" id="GO:0047661">
    <property type="term" value="F:amino-acid racemase activity"/>
    <property type="evidence" value="ECO:0007669"/>
    <property type="project" value="InterPro"/>
</dbReference>
<dbReference type="InterPro" id="IPR052186">
    <property type="entry name" value="Hydantoin_racemase-like"/>
</dbReference>
<dbReference type="KEGG" id="zpl:ZBT109_1493"/>
<reference evidence="2 3" key="1">
    <citation type="submission" date="2018-09" db="EMBL/GenBank/DDBJ databases">
        <title>Zymobacter palmae IAM14233 (=T109) whole genome analysis.</title>
        <authorList>
            <person name="Yanase H."/>
        </authorList>
    </citation>
    <scope>NUCLEOTIDE SEQUENCE [LARGE SCALE GENOMIC DNA]</scope>
    <source>
        <strain evidence="2 3">IAM14233</strain>
    </source>
</reference>
<dbReference type="InterPro" id="IPR015942">
    <property type="entry name" value="Asp/Glu/hydantoin_racemase"/>
</dbReference>
<proteinExistence type="inferred from homology"/>
<dbReference type="PANTHER" id="PTHR28047:SF5">
    <property type="entry name" value="PROTEIN DCG1"/>
    <property type="match status" value="1"/>
</dbReference>
<dbReference type="Pfam" id="PF01177">
    <property type="entry name" value="Asp_Glu_race"/>
    <property type="match status" value="1"/>
</dbReference>
<protein>
    <submittedName>
        <fullName evidence="2">Hydantoin racemase</fullName>
    </submittedName>
</protein>
<dbReference type="Proteomes" id="UP000267342">
    <property type="component" value="Chromosome"/>
</dbReference>
<accession>A0A348HF51</accession>
<dbReference type="Gene3D" id="3.40.50.12500">
    <property type="match status" value="1"/>
</dbReference>
<dbReference type="AlphaFoldDB" id="A0A348HF51"/>
<gene>
    <name evidence="2" type="ORF">ZBT109_1493</name>
</gene>
<dbReference type="PANTHER" id="PTHR28047">
    <property type="entry name" value="PROTEIN DCG1"/>
    <property type="match status" value="1"/>
</dbReference>
<dbReference type="RefSeq" id="WP_051524078.1">
    <property type="nucleotide sequence ID" value="NZ_AP018933.1"/>
</dbReference>
<dbReference type="STRING" id="1123510.GCA_000620025_00491"/>
<name>A0A348HF51_9GAMM</name>
<evidence type="ECO:0000313" key="2">
    <source>
        <dbReference type="EMBL" id="BBG30253.1"/>
    </source>
</evidence>